<sequence length="167" mass="19036">MVIATLVLPSLFSAMSTPSTLSHNDRNFIEFTRCLHKLKSVVKELQVFERTVKPANAVDPDYFQQVNSYLLTSFQKLNHLCKVLLIVLTKLESNHPVRQERINSYRQELIVEWRSAIKVRQELVIFIGKRQFSVMSDEDSDTTIDPYTSSDSSDSLDSSNSSDSSDS</sequence>
<feature type="signal peptide" evidence="2">
    <location>
        <begin position="1"/>
        <end position="22"/>
    </location>
</feature>
<keyword evidence="2" id="KW-0732">Signal</keyword>
<feature type="region of interest" description="Disordered" evidence="1">
    <location>
        <begin position="137"/>
        <end position="167"/>
    </location>
</feature>
<reference evidence="3 4" key="1">
    <citation type="submission" date="2024-04" db="EMBL/GenBank/DDBJ databases">
        <title>genome sequences of Mucor flavus KT1a and Helicostylum pulchrum KT1b strains isolated from the surface of a dry-aged beef.</title>
        <authorList>
            <person name="Toyotome T."/>
            <person name="Hosono M."/>
            <person name="Torimaru M."/>
            <person name="Fukuda K."/>
            <person name="Mikami N."/>
        </authorList>
    </citation>
    <scope>NUCLEOTIDE SEQUENCE [LARGE SCALE GENOMIC DNA]</scope>
    <source>
        <strain evidence="3 4">KT1a</strain>
    </source>
</reference>
<evidence type="ECO:0000313" key="4">
    <source>
        <dbReference type="Proteomes" id="UP001473302"/>
    </source>
</evidence>
<evidence type="ECO:0000256" key="1">
    <source>
        <dbReference type="SAM" id="MobiDB-lite"/>
    </source>
</evidence>
<proteinExistence type="predicted"/>
<evidence type="ECO:0008006" key="5">
    <source>
        <dbReference type="Google" id="ProtNLM"/>
    </source>
</evidence>
<feature type="chain" id="PRO_5047364465" description="Interleukin-6" evidence="2">
    <location>
        <begin position="23"/>
        <end position="167"/>
    </location>
</feature>
<keyword evidence="4" id="KW-1185">Reference proteome</keyword>
<evidence type="ECO:0000313" key="3">
    <source>
        <dbReference type="EMBL" id="GAA5814909.1"/>
    </source>
</evidence>
<evidence type="ECO:0000256" key="2">
    <source>
        <dbReference type="SAM" id="SignalP"/>
    </source>
</evidence>
<gene>
    <name evidence="3" type="ORF">MFLAVUS_008412</name>
</gene>
<protein>
    <recommendedName>
        <fullName evidence="5">Interleukin-6</fullName>
    </recommendedName>
</protein>
<organism evidence="3 4">
    <name type="scientific">Mucor flavus</name>
    <dbReference type="NCBI Taxonomy" id="439312"/>
    <lineage>
        <taxon>Eukaryota</taxon>
        <taxon>Fungi</taxon>
        <taxon>Fungi incertae sedis</taxon>
        <taxon>Mucoromycota</taxon>
        <taxon>Mucoromycotina</taxon>
        <taxon>Mucoromycetes</taxon>
        <taxon>Mucorales</taxon>
        <taxon>Mucorineae</taxon>
        <taxon>Mucoraceae</taxon>
        <taxon>Mucor</taxon>
    </lineage>
</organism>
<feature type="compositionally biased region" description="Low complexity" evidence="1">
    <location>
        <begin position="143"/>
        <end position="167"/>
    </location>
</feature>
<name>A0ABP9Z745_9FUNG</name>
<dbReference type="Proteomes" id="UP001473302">
    <property type="component" value="Unassembled WGS sequence"/>
</dbReference>
<dbReference type="EMBL" id="BAABUK010000023">
    <property type="protein sequence ID" value="GAA5814909.1"/>
    <property type="molecule type" value="Genomic_DNA"/>
</dbReference>
<accession>A0ABP9Z745</accession>
<comment type="caution">
    <text evidence="3">The sequence shown here is derived from an EMBL/GenBank/DDBJ whole genome shotgun (WGS) entry which is preliminary data.</text>
</comment>